<dbReference type="Ensembl" id="ENSSANT00000032665.1">
    <property type="protein sequence ID" value="ENSSANP00000030690.1"/>
    <property type="gene ID" value="ENSSANG00000015687.1"/>
</dbReference>
<dbReference type="InterPro" id="IPR012337">
    <property type="entry name" value="RNaseH-like_sf"/>
</dbReference>
<sequence length="518" mass="59369">MAEGVGRRGIDPEGESPWLYLEKYMILTETTEKKYLILNFIIQGLHPLHTVDRPEYIDLFREILPSRHLMSRRTLGRMLEDEYTSMKSTLSMILSKQNQVCTTTDAWSSNNRSFLVVTIHWINQETLSICSGALACRRIIGHVHRDFNIKYKVTVTTTDNGSNFVKAFSVFAEVQRTIQDREEEDEEEEEGHTVFINVTDILNETEEDYSLPPHQRCACHRSRSTIGKCQALWNKQHRSTQASDIIKDKLGCQLIVPSPTRWNSTYHAMERLNTCILTKTQELQETCEKLLVTRFKAAELAFIQEYVRVMAPLAKALDVLQSDKMAYTGVLVPAISIVLDKMEQMKHEANIHHCNPLIDAIINGVKQRFGYIFQDARLLIASAAHPMFRLAYIPSGKKADVVSNLKAEVNLLQTLYPDDHMQTDGEHPTDDDDEVTAYFPSLRTRTIFLKYNTCLAHYIFQVACPTLLRSFVKANQANAHTRPQYSSLEKMMIKNNLRKGIISEFYGLLTSYSSENTQ</sequence>
<accession>A0A671MC49</accession>
<keyword evidence="2" id="KW-1185">Reference proteome</keyword>
<reference evidence="1" key="2">
    <citation type="submission" date="2025-09" db="UniProtKB">
        <authorList>
            <consortium name="Ensembl"/>
        </authorList>
    </citation>
    <scope>IDENTIFICATION</scope>
</reference>
<dbReference type="Proteomes" id="UP000472260">
    <property type="component" value="Unassembled WGS sequence"/>
</dbReference>
<reference evidence="1" key="1">
    <citation type="submission" date="2025-08" db="UniProtKB">
        <authorList>
            <consortium name="Ensembl"/>
        </authorList>
    </citation>
    <scope>IDENTIFICATION</scope>
</reference>
<name>A0A671MC49_9TELE</name>
<proteinExistence type="predicted"/>
<dbReference type="PANTHER" id="PTHR47501">
    <property type="entry name" value="TRANSPOSASE-RELATED"/>
    <property type="match status" value="1"/>
</dbReference>
<organism evidence="1 2">
    <name type="scientific">Sinocyclocheilus anshuiensis</name>
    <dbReference type="NCBI Taxonomy" id="1608454"/>
    <lineage>
        <taxon>Eukaryota</taxon>
        <taxon>Metazoa</taxon>
        <taxon>Chordata</taxon>
        <taxon>Craniata</taxon>
        <taxon>Vertebrata</taxon>
        <taxon>Euteleostomi</taxon>
        <taxon>Actinopterygii</taxon>
        <taxon>Neopterygii</taxon>
        <taxon>Teleostei</taxon>
        <taxon>Ostariophysi</taxon>
        <taxon>Cypriniformes</taxon>
        <taxon>Cyprinidae</taxon>
        <taxon>Cyprininae</taxon>
        <taxon>Sinocyclocheilus</taxon>
    </lineage>
</organism>
<dbReference type="SUPFAM" id="SSF53098">
    <property type="entry name" value="Ribonuclease H-like"/>
    <property type="match status" value="1"/>
</dbReference>
<evidence type="ECO:0000313" key="2">
    <source>
        <dbReference type="Proteomes" id="UP000472260"/>
    </source>
</evidence>
<protein>
    <recommendedName>
        <fullName evidence="3">HAT C-terminal dimerisation domain-containing protein</fullName>
    </recommendedName>
</protein>
<evidence type="ECO:0000313" key="1">
    <source>
        <dbReference type="Ensembl" id="ENSSANP00000030690.1"/>
    </source>
</evidence>
<dbReference type="PANTHER" id="PTHR47501:SF5">
    <property type="entry name" value="HAT C-TERMINAL DIMERISATION DOMAIN-CONTAINING PROTEIN"/>
    <property type="match status" value="1"/>
</dbReference>
<dbReference type="AlphaFoldDB" id="A0A671MC49"/>
<evidence type="ECO:0008006" key="3">
    <source>
        <dbReference type="Google" id="ProtNLM"/>
    </source>
</evidence>